<feature type="transmembrane region" description="Helical" evidence="3">
    <location>
        <begin position="567"/>
        <end position="591"/>
    </location>
</feature>
<feature type="coiled-coil region" evidence="1">
    <location>
        <begin position="600"/>
        <end position="627"/>
    </location>
</feature>
<evidence type="ECO:0000256" key="1">
    <source>
        <dbReference type="SAM" id="Coils"/>
    </source>
</evidence>
<dbReference type="AlphaFoldDB" id="A0A7W2I4D6"/>
<proteinExistence type="predicted"/>
<comment type="caution">
    <text evidence="4">The sequence shown here is derived from an EMBL/GenBank/DDBJ whole genome shotgun (WGS) entry which is preliminary data.</text>
</comment>
<feature type="transmembrane region" description="Helical" evidence="3">
    <location>
        <begin position="522"/>
        <end position="543"/>
    </location>
</feature>
<evidence type="ECO:0000256" key="2">
    <source>
        <dbReference type="SAM" id="MobiDB-lite"/>
    </source>
</evidence>
<gene>
    <name evidence="4" type="ORF">H0193_08850</name>
</gene>
<keyword evidence="5" id="KW-1185">Reference proteome</keyword>
<feature type="region of interest" description="Disordered" evidence="2">
    <location>
        <begin position="844"/>
        <end position="866"/>
    </location>
</feature>
<reference evidence="4 5" key="1">
    <citation type="submission" date="2020-07" db="EMBL/GenBank/DDBJ databases">
        <title>Draft genome and description of Corynebacterium haemomassiliense strain Marseile-Q3615 sp. nov.</title>
        <authorList>
            <person name="Boxberger M."/>
            <person name="La Scola B."/>
        </authorList>
    </citation>
    <scope>NUCLEOTIDE SEQUENCE [LARGE SCALE GENOMIC DNA]</scope>
    <source>
        <strain evidence="4 5">Marseille-Q3615</strain>
    </source>
</reference>
<keyword evidence="3" id="KW-0812">Transmembrane</keyword>
<evidence type="ECO:0000313" key="5">
    <source>
        <dbReference type="Proteomes" id="UP000523682"/>
    </source>
</evidence>
<dbReference type="RefSeq" id="WP_181889461.1">
    <property type="nucleotide sequence ID" value="NZ_CP170998.1"/>
</dbReference>
<evidence type="ECO:0000256" key="3">
    <source>
        <dbReference type="SAM" id="Phobius"/>
    </source>
</evidence>
<evidence type="ECO:0000313" key="4">
    <source>
        <dbReference type="EMBL" id="MBA5244910.1"/>
    </source>
</evidence>
<keyword evidence="3" id="KW-0472">Membrane</keyword>
<keyword evidence="3" id="KW-1133">Transmembrane helix</keyword>
<keyword evidence="1" id="KW-0175">Coiled coil</keyword>
<feature type="coiled-coil region" evidence="1">
    <location>
        <begin position="489"/>
        <end position="516"/>
    </location>
</feature>
<dbReference type="EMBL" id="JACDTZ010000001">
    <property type="protein sequence ID" value="MBA5244910.1"/>
    <property type="molecule type" value="Genomic_DNA"/>
</dbReference>
<name>A0A7W2I4D6_9CORY</name>
<sequence>MDFPIFAARGTNARMARQALEDLAALNLLRDFIWIDVDVLSGSDPKATVVRCGEAPQQMRLEQAVGAREGAAVQLHGINIIGESEQSGLLTSRNVNEVTERLHAVNAAPTGTANNLMFTEVNASFDEESLPTFNGYRNLLVAPEDSKSPDSGATIFHADDSTNAGPSFSLWVATSIASLAGLWVGFDAAPAAQLEPNSSARLVRCYTQRVSGEKFQQELQNAIFDLSTTPLPQVVVNKTPVNVSRDAERGTLPQRAAQEFIETHARDHLVTKPRETMVQRNERQTRGQALGNAFGQWAKNLFGRMGEFWSELGSDLAASADAAVQSSIYGNDSSVTVGRVDVAQDQGKRAVTVVHKSDDELTAGLRPLWSDYAGIASGLVDAKPYRASGERPNAMQKQDGLTIVQSPSDSIPGPSERFGPQETLKVRQVLGSENVAPYDIERQREVYRDLNAKAADPEFMTAKANFERWQRKHQHSFAANVGAGLRGLYDEQQTILNQKQAELQHLKAQEHKASQMSPWHGILRWLGWVTFWSLAVFLIAWWIGNSGDAAPRWQWVENLNNASGKTYGWMFGIWFALWLIVYMLQILVSTLHSIRSQKLRMDQQKKIENAERAVAEAQVALRCIEVAYPQFIKVSDLYGALLEKPFGDISNVATQTLQPTNALPEAINLGEVEVDKQDIDHTASVYRRRFFDEGWLTEQLRTTLEQAARDIANDPVNPLQIDLDDVLGSPSSLSRLASRVSDESFLNQDRSTRTWAEVVDALRKDDAVKAKLQPRHKLQSPGYFRQDILTPLGVNRNLHDVVENTTVHAESARGQDLSSSSITLHAGSPGASLEDIKLVSSAPTAAQSTASNAEEKLSDFYEGGDF</sequence>
<organism evidence="4 5">
    <name type="scientific">Corynebacterium haemomassiliense</name>
    <dbReference type="NCBI Taxonomy" id="2754726"/>
    <lineage>
        <taxon>Bacteria</taxon>
        <taxon>Bacillati</taxon>
        <taxon>Actinomycetota</taxon>
        <taxon>Actinomycetes</taxon>
        <taxon>Mycobacteriales</taxon>
        <taxon>Corynebacteriaceae</taxon>
        <taxon>Corynebacterium</taxon>
    </lineage>
</organism>
<dbReference type="Proteomes" id="UP000523682">
    <property type="component" value="Unassembled WGS sequence"/>
</dbReference>
<accession>A0A7W2I4D6</accession>
<protein>
    <submittedName>
        <fullName evidence="4">Uncharacterized protein</fullName>
    </submittedName>
</protein>